<protein>
    <recommendedName>
        <fullName evidence="1">HD/PDEase domain-containing protein</fullName>
    </recommendedName>
</protein>
<organism evidence="2 3">
    <name type="scientific">Neurospora intermedia</name>
    <dbReference type="NCBI Taxonomy" id="5142"/>
    <lineage>
        <taxon>Eukaryota</taxon>
        <taxon>Fungi</taxon>
        <taxon>Dikarya</taxon>
        <taxon>Ascomycota</taxon>
        <taxon>Pezizomycotina</taxon>
        <taxon>Sordariomycetes</taxon>
        <taxon>Sordariomycetidae</taxon>
        <taxon>Sordariales</taxon>
        <taxon>Sordariaceae</taxon>
        <taxon>Neurospora</taxon>
    </lineage>
</organism>
<dbReference type="InterPro" id="IPR006674">
    <property type="entry name" value="HD_domain"/>
</dbReference>
<dbReference type="SUPFAM" id="SSF109604">
    <property type="entry name" value="HD-domain/PDEase-like"/>
    <property type="match status" value="1"/>
</dbReference>
<dbReference type="Gene3D" id="1.10.3210.50">
    <property type="match status" value="1"/>
</dbReference>
<comment type="caution">
    <text evidence="2">The sequence shown here is derived from an EMBL/GenBank/DDBJ whole genome shotgun (WGS) entry which is preliminary data.</text>
</comment>
<dbReference type="Pfam" id="PF01966">
    <property type="entry name" value="HD"/>
    <property type="match status" value="1"/>
</dbReference>
<evidence type="ECO:0000259" key="1">
    <source>
        <dbReference type="SMART" id="SM00471"/>
    </source>
</evidence>
<accession>A0ABR3D2Y5</accession>
<dbReference type="SMART" id="SM00471">
    <property type="entry name" value="HDc"/>
    <property type="match status" value="1"/>
</dbReference>
<name>A0ABR3D2Y5_NEUIN</name>
<dbReference type="PANTHER" id="PTHR33594:SF1">
    <property type="entry name" value="HD_PDEASE DOMAIN-CONTAINING PROTEIN"/>
    <property type="match status" value="1"/>
</dbReference>
<dbReference type="EMBL" id="JAVLET010000010">
    <property type="protein sequence ID" value="KAL0467065.1"/>
    <property type="molecule type" value="Genomic_DNA"/>
</dbReference>
<proteinExistence type="predicted"/>
<dbReference type="CDD" id="cd00077">
    <property type="entry name" value="HDc"/>
    <property type="match status" value="1"/>
</dbReference>
<dbReference type="Proteomes" id="UP001451303">
    <property type="component" value="Unassembled WGS sequence"/>
</dbReference>
<sequence>MNMAIKCCQNFVRLRSDRLTSNPSDILDHSLEVSPYNMDTFKDDPLVQAVTAYVKNYMSNYDASHDWSHIERVVGLSHYIYAKSANKDSLDLRTIHLAALLHDVGDKKYLKESEDPTTLIATLLTSFSCPAPLASKIQTICLNVSYSTETKNPANPGFINSLIEQHPELAVVQDADRLDAVGAVGLGRMFTFGGAKTGRDMAGSMEHVDEKLVRLVDLAKTDVGRELMRERTEKLRVFQGWWEEEVGFVRRV</sequence>
<keyword evidence="3" id="KW-1185">Reference proteome</keyword>
<dbReference type="PANTHER" id="PTHR33594">
    <property type="entry name" value="SUPERFAMILY HYDROLASE, PUTATIVE (AFU_ORTHOLOGUE AFUA_1G03035)-RELATED"/>
    <property type="match status" value="1"/>
</dbReference>
<reference evidence="2 3" key="1">
    <citation type="submission" date="2023-09" db="EMBL/GenBank/DDBJ databases">
        <title>Multi-omics analysis of a traditional fermented food reveals byproduct-associated fungal strains for waste-to-food upcycling.</title>
        <authorList>
            <consortium name="Lawrence Berkeley National Laboratory"/>
            <person name="Rekdal V.M."/>
            <person name="Villalobos-Escobedo J.M."/>
            <person name="Rodriguez-Valeron N."/>
            <person name="Garcia M.O."/>
            <person name="Vasquez D.P."/>
            <person name="Damayanti I."/>
            <person name="Sorensen P.M."/>
            <person name="Baidoo E.E."/>
            <person name="De Carvalho A.C."/>
            <person name="Riley R."/>
            <person name="Lipzen A."/>
            <person name="He G."/>
            <person name="Yan M."/>
            <person name="Haridas S."/>
            <person name="Daum C."/>
            <person name="Yoshinaga Y."/>
            <person name="Ng V."/>
            <person name="Grigoriev I.V."/>
            <person name="Munk R."/>
            <person name="Nuraida L."/>
            <person name="Wijaya C.H."/>
            <person name="Morales P.-C."/>
            <person name="Keasling J.D."/>
        </authorList>
    </citation>
    <scope>NUCLEOTIDE SEQUENCE [LARGE SCALE GENOMIC DNA]</scope>
    <source>
        <strain evidence="2 3">FGSC 2613</strain>
    </source>
</reference>
<evidence type="ECO:0000313" key="2">
    <source>
        <dbReference type="EMBL" id="KAL0467065.1"/>
    </source>
</evidence>
<feature type="domain" description="HD/PDEase" evidence="1">
    <location>
        <begin position="62"/>
        <end position="190"/>
    </location>
</feature>
<evidence type="ECO:0000313" key="3">
    <source>
        <dbReference type="Proteomes" id="UP001451303"/>
    </source>
</evidence>
<gene>
    <name evidence="2" type="ORF">QR685DRAFT_533298</name>
</gene>
<dbReference type="InterPro" id="IPR003607">
    <property type="entry name" value="HD/PDEase_dom"/>
</dbReference>